<proteinExistence type="predicted"/>
<evidence type="ECO:0000313" key="2">
    <source>
        <dbReference type="Proteomes" id="UP001165101"/>
    </source>
</evidence>
<name>A0ACB5TLX4_CANBO</name>
<dbReference type="EMBL" id="BSXV01000936">
    <property type="protein sequence ID" value="GME91181.1"/>
    <property type="molecule type" value="Genomic_DNA"/>
</dbReference>
<organism evidence="1 2">
    <name type="scientific">Candida boidinii</name>
    <name type="common">Yeast</name>
    <dbReference type="NCBI Taxonomy" id="5477"/>
    <lineage>
        <taxon>Eukaryota</taxon>
        <taxon>Fungi</taxon>
        <taxon>Dikarya</taxon>
        <taxon>Ascomycota</taxon>
        <taxon>Saccharomycotina</taxon>
        <taxon>Pichiomycetes</taxon>
        <taxon>Pichiales</taxon>
        <taxon>Pichiaceae</taxon>
        <taxon>Ogataea</taxon>
        <taxon>Ogataea/Candida clade</taxon>
    </lineage>
</organism>
<reference evidence="1" key="1">
    <citation type="submission" date="2023-04" db="EMBL/GenBank/DDBJ databases">
        <title>Candida boidinii NBRC 1967.</title>
        <authorList>
            <person name="Ichikawa N."/>
            <person name="Sato H."/>
            <person name="Tonouchi N."/>
        </authorList>
    </citation>
    <scope>NUCLEOTIDE SEQUENCE</scope>
    <source>
        <strain evidence="1">NBRC 1967</strain>
    </source>
</reference>
<comment type="caution">
    <text evidence="1">The sequence shown here is derived from an EMBL/GenBank/DDBJ whole genome shotgun (WGS) entry which is preliminary data.</text>
</comment>
<sequence length="270" mass="29311">MGLDTKTIIKTLEKFTACDVSDALVKKGFKNGGFFPNLIRQSKRTESSASSTSTSSSSDTETVTPPMVGFAYTVLFAPYDDPRPEVKGGYIDALPEDCVLVIGTTRALQVPYHPFTKVNNALYGGLMSTRANYLKSKGTVVFGRVRDIDEHRALNRNVFSYGLGSTAHKPVVKMVGINVPLEIFVDNYPEGTYEVIRPGDFIVGDDNGVVRLPASYADDPAEESGSAVSPTLQAILEYIPKRVAADELVAEDIKAGEKATVAQKHRRQGL</sequence>
<dbReference type="Proteomes" id="UP001165101">
    <property type="component" value="Unassembled WGS sequence"/>
</dbReference>
<accession>A0ACB5TLX4</accession>
<gene>
    <name evidence="1" type="ORF">Cboi01_000219700</name>
</gene>
<keyword evidence="2" id="KW-1185">Reference proteome</keyword>
<evidence type="ECO:0000313" key="1">
    <source>
        <dbReference type="EMBL" id="GME91181.1"/>
    </source>
</evidence>
<protein>
    <submittedName>
        <fullName evidence="1">Unnamed protein product</fullName>
    </submittedName>
</protein>